<dbReference type="InterPro" id="IPR000073">
    <property type="entry name" value="AB_hydrolase_1"/>
</dbReference>
<dbReference type="GO" id="GO:0016787">
    <property type="term" value="F:hydrolase activity"/>
    <property type="evidence" value="ECO:0007669"/>
    <property type="project" value="UniProtKB-KW"/>
</dbReference>
<dbReference type="PANTHER" id="PTHR46438:SF2">
    <property type="entry name" value="ALPHA_BETA-HYDROLASES SUPERFAMILY PROTEIN"/>
    <property type="match status" value="1"/>
</dbReference>
<gene>
    <name evidence="3" type="ORF">NKR23_g4129</name>
</gene>
<name>A0AA38VVR6_9PEZI</name>
<keyword evidence="4" id="KW-1185">Reference proteome</keyword>
<feature type="region of interest" description="Disordered" evidence="1">
    <location>
        <begin position="356"/>
        <end position="408"/>
    </location>
</feature>
<dbReference type="SUPFAM" id="SSF53474">
    <property type="entry name" value="alpha/beta-Hydrolases"/>
    <property type="match status" value="1"/>
</dbReference>
<evidence type="ECO:0000259" key="2">
    <source>
        <dbReference type="Pfam" id="PF12697"/>
    </source>
</evidence>
<dbReference type="InterPro" id="IPR029058">
    <property type="entry name" value="AB_hydrolase_fold"/>
</dbReference>
<evidence type="ECO:0000313" key="3">
    <source>
        <dbReference type="EMBL" id="KAJ9149778.1"/>
    </source>
</evidence>
<feature type="region of interest" description="Disordered" evidence="1">
    <location>
        <begin position="1"/>
        <end position="20"/>
    </location>
</feature>
<dbReference type="Gene3D" id="3.40.50.1820">
    <property type="entry name" value="alpha/beta hydrolase"/>
    <property type="match status" value="1"/>
</dbReference>
<sequence>MTSAGPGDRPPEYHGSAAMDDDDDHKLWGKYLEYSDHPDIFVPHAFPEQIVDLGEIRMNYAVAGEPSNPALLLVPGQTESWWGYEDAIHLLSKAYRVYAVDLRGQGRSTWTPGRYSIDLFGNDLVRFIDRVIGRPVVVCGLSSGGVISAWLSAFALPGQVLAAVYEDPPLFASQTTPAVGHSIRQTMAGPMFRIFAKYIGPQWSVHDEEAMGDALMSEVPSWMPKAIAEIMAVSGGNPLGASLNLKEYDPEWGDAFWTGRATINCDHEAMLKQVKVPVLFTHHFRKIDPDSGNLVGALSDIQAKNVQRLVEGAGRSFTYKSFPTQPHSMHGHDPVTYVTAITEWFASLGLGPALHPTSDQIPAKEKKPAAADTPGVSEAQSGVSNLNVAPEEQSSSGGEPGNPVVDGVWDLTVKAPGGKIQKIKLTLKSSGTSLSGSLDGDEGINKFDNGKVEGSSITFRAQLTRPFKVKVNYKATIDGNKITGQAKAAMLPPLRFSGARAP</sequence>
<dbReference type="AlphaFoldDB" id="A0AA38VVR6"/>
<keyword evidence="3" id="KW-0378">Hydrolase</keyword>
<dbReference type="EMBL" id="JANBVO010000009">
    <property type="protein sequence ID" value="KAJ9149778.1"/>
    <property type="molecule type" value="Genomic_DNA"/>
</dbReference>
<dbReference type="Proteomes" id="UP001174694">
    <property type="component" value="Unassembled WGS sequence"/>
</dbReference>
<feature type="domain" description="AB hydrolase-1" evidence="2">
    <location>
        <begin position="71"/>
        <end position="330"/>
    </location>
</feature>
<evidence type="ECO:0000256" key="1">
    <source>
        <dbReference type="SAM" id="MobiDB-lite"/>
    </source>
</evidence>
<reference evidence="3" key="1">
    <citation type="submission" date="2022-07" db="EMBL/GenBank/DDBJ databases">
        <title>Fungi with potential for degradation of polypropylene.</title>
        <authorList>
            <person name="Gostincar C."/>
        </authorList>
    </citation>
    <scope>NUCLEOTIDE SEQUENCE</scope>
    <source>
        <strain evidence="3">EXF-13308</strain>
    </source>
</reference>
<organism evidence="3 4">
    <name type="scientific">Pleurostoma richardsiae</name>
    <dbReference type="NCBI Taxonomy" id="41990"/>
    <lineage>
        <taxon>Eukaryota</taxon>
        <taxon>Fungi</taxon>
        <taxon>Dikarya</taxon>
        <taxon>Ascomycota</taxon>
        <taxon>Pezizomycotina</taxon>
        <taxon>Sordariomycetes</taxon>
        <taxon>Sordariomycetidae</taxon>
        <taxon>Calosphaeriales</taxon>
        <taxon>Pleurostomataceae</taxon>
        <taxon>Pleurostoma</taxon>
    </lineage>
</organism>
<comment type="caution">
    <text evidence="3">The sequence shown here is derived from an EMBL/GenBank/DDBJ whole genome shotgun (WGS) entry which is preliminary data.</text>
</comment>
<dbReference type="PANTHER" id="PTHR46438">
    <property type="entry name" value="ALPHA/BETA-HYDROLASES SUPERFAMILY PROTEIN"/>
    <property type="match status" value="1"/>
</dbReference>
<dbReference type="Pfam" id="PF12697">
    <property type="entry name" value="Abhydrolase_6"/>
    <property type="match status" value="1"/>
</dbReference>
<evidence type="ECO:0000313" key="4">
    <source>
        <dbReference type="Proteomes" id="UP001174694"/>
    </source>
</evidence>
<feature type="compositionally biased region" description="Polar residues" evidence="1">
    <location>
        <begin position="378"/>
        <end position="397"/>
    </location>
</feature>
<proteinExistence type="predicted"/>
<protein>
    <submittedName>
        <fullName evidence="3">Epoxide hydrolase 4</fullName>
    </submittedName>
</protein>
<accession>A0AA38VVR6</accession>